<evidence type="ECO:0000313" key="3">
    <source>
        <dbReference type="EMBL" id="GAA1214876.1"/>
    </source>
</evidence>
<dbReference type="Gene3D" id="1.10.8.1050">
    <property type="entry name" value="Antitoxin VbhA-like"/>
    <property type="match status" value="1"/>
</dbReference>
<accession>A0ABN1VK57</accession>
<dbReference type="Pfam" id="PF18495">
    <property type="entry name" value="VbhA"/>
    <property type="match status" value="1"/>
</dbReference>
<sequence length="87" mass="9654">MAVLPRIEQLSALGFEEEMNQMTIAPEAPASLTREERADNAAQSLHSAELEGHSVTPATQLDTEMYVSGEIDSQELLRRVRVRHHVG</sequence>
<dbReference type="EMBL" id="BAAAKW010000025">
    <property type="protein sequence ID" value="GAA1214876.1"/>
    <property type="molecule type" value="Genomic_DNA"/>
</dbReference>
<name>A0ABN1VK57_9MICO</name>
<evidence type="ECO:0000256" key="1">
    <source>
        <dbReference type="SAM" id="MobiDB-lite"/>
    </source>
</evidence>
<dbReference type="InterPro" id="IPR033788">
    <property type="entry name" value="VbhA-like"/>
</dbReference>
<organism evidence="3 4">
    <name type="scientific">Rhodoglobus aureus</name>
    <dbReference type="NCBI Taxonomy" id="191497"/>
    <lineage>
        <taxon>Bacteria</taxon>
        <taxon>Bacillati</taxon>
        <taxon>Actinomycetota</taxon>
        <taxon>Actinomycetes</taxon>
        <taxon>Micrococcales</taxon>
        <taxon>Microbacteriaceae</taxon>
        <taxon>Rhodoglobus</taxon>
    </lineage>
</organism>
<protein>
    <recommendedName>
        <fullName evidence="2">Antitoxin VbhA domain-containing protein</fullName>
    </recommendedName>
</protein>
<evidence type="ECO:0000313" key="4">
    <source>
        <dbReference type="Proteomes" id="UP001500943"/>
    </source>
</evidence>
<reference evidence="3 4" key="1">
    <citation type="journal article" date="2019" name="Int. J. Syst. Evol. Microbiol.">
        <title>The Global Catalogue of Microorganisms (GCM) 10K type strain sequencing project: providing services to taxonomists for standard genome sequencing and annotation.</title>
        <authorList>
            <consortium name="The Broad Institute Genomics Platform"/>
            <consortium name="The Broad Institute Genome Sequencing Center for Infectious Disease"/>
            <person name="Wu L."/>
            <person name="Ma J."/>
        </authorList>
    </citation>
    <scope>NUCLEOTIDE SEQUENCE [LARGE SCALE GENOMIC DNA]</scope>
    <source>
        <strain evidence="3 4">JCM 12762</strain>
    </source>
</reference>
<feature type="domain" description="Antitoxin VbhA" evidence="2">
    <location>
        <begin position="37"/>
        <end position="83"/>
    </location>
</feature>
<proteinExistence type="predicted"/>
<dbReference type="Proteomes" id="UP001500943">
    <property type="component" value="Unassembled WGS sequence"/>
</dbReference>
<evidence type="ECO:0000259" key="2">
    <source>
        <dbReference type="Pfam" id="PF18495"/>
    </source>
</evidence>
<dbReference type="CDD" id="cd11586">
    <property type="entry name" value="VbhA_like"/>
    <property type="match status" value="1"/>
</dbReference>
<gene>
    <name evidence="3" type="ORF">GCM10009655_12610</name>
</gene>
<feature type="region of interest" description="Disordered" evidence="1">
    <location>
        <begin position="33"/>
        <end position="61"/>
    </location>
</feature>
<dbReference type="InterPro" id="IPR043038">
    <property type="entry name" value="VbhA_sf"/>
</dbReference>
<dbReference type="InterPro" id="IPR041535">
    <property type="entry name" value="VbhA"/>
</dbReference>
<keyword evidence="4" id="KW-1185">Reference proteome</keyword>
<comment type="caution">
    <text evidence="3">The sequence shown here is derived from an EMBL/GenBank/DDBJ whole genome shotgun (WGS) entry which is preliminary data.</text>
</comment>